<dbReference type="EMBL" id="JAXOVC010000006">
    <property type="protein sequence ID" value="KAK4500557.1"/>
    <property type="molecule type" value="Genomic_DNA"/>
</dbReference>
<gene>
    <name evidence="2" type="ORF">PRZ48_008746</name>
</gene>
<dbReference type="PANTHER" id="PTHR38111">
    <property type="entry name" value="ZN(2)-C6 FUNGAL-TYPE DOMAIN-CONTAINING PROTEIN-RELATED"/>
    <property type="match status" value="1"/>
</dbReference>
<evidence type="ECO:0000313" key="3">
    <source>
        <dbReference type="Proteomes" id="UP001305779"/>
    </source>
</evidence>
<organism evidence="2 3">
    <name type="scientific">Zasmidium cellare</name>
    <name type="common">Wine cellar mold</name>
    <name type="synonym">Racodium cellare</name>
    <dbReference type="NCBI Taxonomy" id="395010"/>
    <lineage>
        <taxon>Eukaryota</taxon>
        <taxon>Fungi</taxon>
        <taxon>Dikarya</taxon>
        <taxon>Ascomycota</taxon>
        <taxon>Pezizomycotina</taxon>
        <taxon>Dothideomycetes</taxon>
        <taxon>Dothideomycetidae</taxon>
        <taxon>Mycosphaerellales</taxon>
        <taxon>Mycosphaerellaceae</taxon>
        <taxon>Zasmidium</taxon>
    </lineage>
</organism>
<name>A0ABR0EGC6_ZASCE</name>
<evidence type="ECO:0008006" key="4">
    <source>
        <dbReference type="Google" id="ProtNLM"/>
    </source>
</evidence>
<reference evidence="2 3" key="1">
    <citation type="journal article" date="2023" name="G3 (Bethesda)">
        <title>A chromosome-level genome assembly of Zasmidium syzygii isolated from banana leaves.</title>
        <authorList>
            <person name="van Westerhoven A.C."/>
            <person name="Mehrabi R."/>
            <person name="Talebi R."/>
            <person name="Steentjes M.B.F."/>
            <person name="Corcolon B."/>
            <person name="Chong P.A."/>
            <person name="Kema G.H.J."/>
            <person name="Seidl M.F."/>
        </authorList>
    </citation>
    <scope>NUCLEOTIDE SEQUENCE [LARGE SCALE GENOMIC DNA]</scope>
    <source>
        <strain evidence="2 3">P124</strain>
    </source>
</reference>
<feature type="region of interest" description="Disordered" evidence="1">
    <location>
        <begin position="1"/>
        <end position="49"/>
    </location>
</feature>
<dbReference type="InterPro" id="IPR053178">
    <property type="entry name" value="Osmoadaptation_assoc"/>
</dbReference>
<comment type="caution">
    <text evidence="2">The sequence shown here is derived from an EMBL/GenBank/DDBJ whole genome shotgun (WGS) entry which is preliminary data.</text>
</comment>
<keyword evidence="3" id="KW-1185">Reference proteome</keyword>
<sequence length="493" mass="54378">MQTPPDSEPDASYHEPGEDEADSENAAIDLDAGGAAQTVSGPGSSSNKAKALMLHRRRNAQRNPKTPESFKDEPLVVHKPSSAANRLRLEFISMMERTHRIGTWMNLLPSRIGKSEAIDSAAKAIVKAVEHANLNTAITQDSCLGSYSKAITTLRDDMERQVSSDDLLLTVALLVTFERVFAYSSVPLRSHMHGVVAIMMGQGKSRKPPSEIARALQYQFWAVAFIGPCVMGVPSPFETPRWLHAEPVLLAEDDMKAPWKVVHRLRKISNQLFIRLPRLILLVKGVQTDPKPEKVAEAIRLAKELLEIEDIDAESDILHHVQIQKTDDSDSTSYSMNFSTVPEFEAAAHYWSTHIMLHRLSWRLLGLFPTKSSELDLRSKPLLHAATSRMCANILMAARWGLTKGEVGESCIIMGLVATWGALNDYDVFASRGITPTRARMLLKQYGEKIMRPTGSNTLEESGQRLEAAAELFAGGQSSGVLAFTFSRPAANG</sequence>
<protein>
    <recommendedName>
        <fullName evidence="4">Transcription factor domain-containing protein</fullName>
    </recommendedName>
</protein>
<proteinExistence type="predicted"/>
<dbReference type="Proteomes" id="UP001305779">
    <property type="component" value="Unassembled WGS sequence"/>
</dbReference>
<evidence type="ECO:0000256" key="1">
    <source>
        <dbReference type="SAM" id="MobiDB-lite"/>
    </source>
</evidence>
<dbReference type="PANTHER" id="PTHR38111:SF2">
    <property type="entry name" value="FINGER DOMAIN PROTEIN, PUTATIVE (AFU_ORTHOLOGUE AFUA_1G01560)-RELATED"/>
    <property type="match status" value="1"/>
</dbReference>
<evidence type="ECO:0000313" key="2">
    <source>
        <dbReference type="EMBL" id="KAK4500557.1"/>
    </source>
</evidence>
<accession>A0ABR0EGC6</accession>
<feature type="compositionally biased region" description="Polar residues" evidence="1">
    <location>
        <begin position="37"/>
        <end position="48"/>
    </location>
</feature>